<gene>
    <name evidence="5" type="ORF">CROQUDRAFT_651885</name>
</gene>
<dbReference type="Pfam" id="PF00928">
    <property type="entry name" value="Adap_comp_sub"/>
    <property type="match status" value="1"/>
</dbReference>
<sequence>MEAILILDQAGQPILRSRFPYSAYPQAILDSLSHQIQQAQPNSNPIIHLPAIEPQCCKLTYYDDDSSDDSSSDLHSPIHNPVLENDHVARVALPKPRQLIGSIVCHVLRDDLRFAAVTTADLEPSTVFDFLDQFIHLLRFYLHAPSLSTTLIQTHFSLILQLLSLVAPPPGAPLALSSVSQLDLLTAILPQPSAGITTFLAQAADSLKRTTSSIANRPTTIPSPTLRSAPSLFTSPLPWRPVGLSYPNEEVYLDVCESLSATIDHSGSILSSSVGGRIDAQSKLSGMPELVLSFTDPTRVLAGVGFHPSVRHGRWLRDRTLSFIPPDRPFVLMSYRARPPSRLPLSSRVTVTLGEAGGTFKIELFATSVPLGKVCVRWSLGDGTSGLLSDRLIARGAESGSERWEWEERSKNLLWSLDSLNPSKSISLEGVWTHTSAINRPAPSILITFEIPPYGSGSTTISGLTVDRLVVSDPSSSSFAGPKQVQKGVRTKLENGRIEVRWC</sequence>
<dbReference type="GO" id="GO:0016192">
    <property type="term" value="P:vesicle-mediated transport"/>
    <property type="evidence" value="ECO:0007669"/>
    <property type="project" value="InterPro"/>
</dbReference>
<keyword evidence="3" id="KW-0472">Membrane</keyword>
<proteinExistence type="predicted"/>
<keyword evidence="2" id="KW-0813">Transport</keyword>
<dbReference type="AlphaFoldDB" id="A0A9P6NS82"/>
<dbReference type="OrthoDB" id="870at2759"/>
<protein>
    <recommendedName>
        <fullName evidence="4">MHD domain-containing protein</fullName>
    </recommendedName>
</protein>
<dbReference type="EMBL" id="MU167217">
    <property type="protein sequence ID" value="KAG0150672.1"/>
    <property type="molecule type" value="Genomic_DNA"/>
</dbReference>
<comment type="subcellular location">
    <subcellularLocation>
        <location evidence="1">Endomembrane system</location>
    </subcellularLocation>
</comment>
<dbReference type="GO" id="GO:0006886">
    <property type="term" value="P:intracellular protein transport"/>
    <property type="evidence" value="ECO:0007669"/>
    <property type="project" value="UniProtKB-UniRule"/>
</dbReference>
<dbReference type="Gene3D" id="3.30.450.60">
    <property type="match status" value="1"/>
</dbReference>
<reference evidence="5" key="1">
    <citation type="submission" date="2013-11" db="EMBL/GenBank/DDBJ databases">
        <title>Genome sequence of the fusiform rust pathogen reveals effectors for host alternation and coevolution with pine.</title>
        <authorList>
            <consortium name="DOE Joint Genome Institute"/>
            <person name="Smith K."/>
            <person name="Pendleton A."/>
            <person name="Kubisiak T."/>
            <person name="Anderson C."/>
            <person name="Salamov A."/>
            <person name="Aerts A."/>
            <person name="Riley R."/>
            <person name="Clum A."/>
            <person name="Lindquist E."/>
            <person name="Ence D."/>
            <person name="Campbell M."/>
            <person name="Kronenberg Z."/>
            <person name="Feau N."/>
            <person name="Dhillon B."/>
            <person name="Hamelin R."/>
            <person name="Burleigh J."/>
            <person name="Smith J."/>
            <person name="Yandell M."/>
            <person name="Nelson C."/>
            <person name="Grigoriev I."/>
            <person name="Davis J."/>
        </authorList>
    </citation>
    <scope>NUCLEOTIDE SEQUENCE</scope>
    <source>
        <strain evidence="5">G11</strain>
    </source>
</reference>
<feature type="domain" description="MHD" evidence="4">
    <location>
        <begin position="248"/>
        <end position="501"/>
    </location>
</feature>
<dbReference type="InterPro" id="IPR050431">
    <property type="entry name" value="Adaptor_comp_med_subunit"/>
</dbReference>
<dbReference type="InterPro" id="IPR036168">
    <property type="entry name" value="AP2_Mu_C_sf"/>
</dbReference>
<evidence type="ECO:0000256" key="3">
    <source>
        <dbReference type="ARBA" id="ARBA00023136"/>
    </source>
</evidence>
<dbReference type="InterPro" id="IPR011012">
    <property type="entry name" value="Longin-like_dom_sf"/>
</dbReference>
<evidence type="ECO:0000259" key="4">
    <source>
        <dbReference type="PROSITE" id="PS51072"/>
    </source>
</evidence>
<dbReference type="GO" id="GO:0030131">
    <property type="term" value="C:clathrin adaptor complex"/>
    <property type="evidence" value="ECO:0007669"/>
    <property type="project" value="UniProtKB-UniRule"/>
</dbReference>
<dbReference type="SUPFAM" id="SSF49447">
    <property type="entry name" value="Second domain of Mu2 adaptin subunit (ap50) of ap2 adaptor"/>
    <property type="match status" value="1"/>
</dbReference>
<organism evidence="5 6">
    <name type="scientific">Cronartium quercuum f. sp. fusiforme G11</name>
    <dbReference type="NCBI Taxonomy" id="708437"/>
    <lineage>
        <taxon>Eukaryota</taxon>
        <taxon>Fungi</taxon>
        <taxon>Dikarya</taxon>
        <taxon>Basidiomycota</taxon>
        <taxon>Pucciniomycotina</taxon>
        <taxon>Pucciniomycetes</taxon>
        <taxon>Pucciniales</taxon>
        <taxon>Coleosporiaceae</taxon>
        <taxon>Cronartium</taxon>
    </lineage>
</organism>
<dbReference type="PANTHER" id="PTHR10529">
    <property type="entry name" value="AP COMPLEX SUBUNIT MU"/>
    <property type="match status" value="1"/>
</dbReference>
<keyword evidence="6" id="KW-1185">Reference proteome</keyword>
<dbReference type="Gene3D" id="2.60.40.1170">
    <property type="entry name" value="Mu homology domain, subdomain B"/>
    <property type="match status" value="2"/>
</dbReference>
<evidence type="ECO:0000313" key="5">
    <source>
        <dbReference type="EMBL" id="KAG0150672.1"/>
    </source>
</evidence>
<evidence type="ECO:0000256" key="2">
    <source>
        <dbReference type="ARBA" id="ARBA00022448"/>
    </source>
</evidence>
<accession>A0A9P6NS82</accession>
<evidence type="ECO:0000256" key="1">
    <source>
        <dbReference type="ARBA" id="ARBA00004308"/>
    </source>
</evidence>
<name>A0A9P6NS82_9BASI</name>
<dbReference type="InterPro" id="IPR028565">
    <property type="entry name" value="MHD"/>
</dbReference>
<dbReference type="PROSITE" id="PS51072">
    <property type="entry name" value="MHD"/>
    <property type="match status" value="1"/>
</dbReference>
<evidence type="ECO:0000313" key="6">
    <source>
        <dbReference type="Proteomes" id="UP000886653"/>
    </source>
</evidence>
<dbReference type="GO" id="GO:0012505">
    <property type="term" value="C:endomembrane system"/>
    <property type="evidence" value="ECO:0007669"/>
    <property type="project" value="UniProtKB-SubCell"/>
</dbReference>
<dbReference type="SUPFAM" id="SSF64356">
    <property type="entry name" value="SNARE-like"/>
    <property type="match status" value="1"/>
</dbReference>
<dbReference type="Proteomes" id="UP000886653">
    <property type="component" value="Unassembled WGS sequence"/>
</dbReference>
<comment type="caution">
    <text evidence="5">The sequence shown here is derived from an EMBL/GenBank/DDBJ whole genome shotgun (WGS) entry which is preliminary data.</text>
</comment>